<dbReference type="InterPro" id="IPR011447">
    <property type="entry name" value="DUF1552"/>
</dbReference>
<dbReference type="STRING" id="927083.DB32_005197"/>
<dbReference type="EMBL" id="CP011125">
    <property type="protein sequence ID" value="AKF08048.1"/>
    <property type="molecule type" value="Genomic_DNA"/>
</dbReference>
<reference evidence="1 2" key="1">
    <citation type="submission" date="2015-03" db="EMBL/GenBank/DDBJ databases">
        <title>Genome assembly of Sandaracinus amylolyticus DSM 53668.</title>
        <authorList>
            <person name="Sharma G."/>
            <person name="Subramanian S."/>
        </authorList>
    </citation>
    <scope>NUCLEOTIDE SEQUENCE [LARGE SCALE GENOMIC DNA]</scope>
    <source>
        <strain evidence="1 2">DSM 53668</strain>
    </source>
</reference>
<protein>
    <recommendedName>
        <fullName evidence="3">Tat (Twin-arginine translocation) pathway signal sequence domain protein</fullName>
    </recommendedName>
</protein>
<dbReference type="InterPro" id="IPR006311">
    <property type="entry name" value="TAT_signal"/>
</dbReference>
<evidence type="ECO:0008006" key="3">
    <source>
        <dbReference type="Google" id="ProtNLM"/>
    </source>
</evidence>
<dbReference type="Pfam" id="PF07586">
    <property type="entry name" value="HXXSHH"/>
    <property type="match status" value="1"/>
</dbReference>
<sequence length="483" mass="52210">MSHRLHSGRRAFLVGLGGAIISLPLLEHTHGRAFAQGDAPKRFLTVFEHGGTISNMYRGWPNGDGGWRADGRGEGHGLDYWAPASTSEALELGPIHQDLAPWASKLLVLQGIDNRAGILQSQYADGGHGTANVTALTAASITNPGDEASSLGPSIDHVLAERLAAMQPARFSRIHLDVSGHQYGSPYFRAAGERVHGEPDPRAAFDSIFEGVTGDGEPDPALLRRIRRRRSVLDGALDQLARFRTRVTASDRAAIDAHLEHLRALERELDALETPPMCAPPDEIAEATRADVIGPLHVRIIVAALRCGLTNVANLEIADIITPWVGGTDWGYEIGHSLHHYAREIGPDGPSAGQHDQWVSEMLANRRWRMSLVRDLLEGLDDPTFLEGDATLLDNSLVLCTSEFSNGAVHVAYNVPILLAGSAGGYFRTGRNIDYDTAPGALEYTSRESTHNLFTSILHAFGGEDAHFGSEHAVHEGPLPELT</sequence>
<gene>
    <name evidence="1" type="ORF">DB32_005197</name>
</gene>
<dbReference type="RefSeq" id="WP_053235239.1">
    <property type="nucleotide sequence ID" value="NZ_CP011125.1"/>
</dbReference>
<organism evidence="1 2">
    <name type="scientific">Sandaracinus amylolyticus</name>
    <dbReference type="NCBI Taxonomy" id="927083"/>
    <lineage>
        <taxon>Bacteria</taxon>
        <taxon>Pseudomonadati</taxon>
        <taxon>Myxococcota</taxon>
        <taxon>Polyangia</taxon>
        <taxon>Polyangiales</taxon>
        <taxon>Sandaracinaceae</taxon>
        <taxon>Sandaracinus</taxon>
    </lineage>
</organism>
<evidence type="ECO:0000313" key="2">
    <source>
        <dbReference type="Proteomes" id="UP000034883"/>
    </source>
</evidence>
<dbReference type="PROSITE" id="PS51318">
    <property type="entry name" value="TAT"/>
    <property type="match status" value="1"/>
</dbReference>
<proteinExistence type="predicted"/>
<keyword evidence="2" id="KW-1185">Reference proteome</keyword>
<name>A0A0F6W5N2_9BACT</name>
<dbReference type="Proteomes" id="UP000034883">
    <property type="component" value="Chromosome"/>
</dbReference>
<accession>A0A0F6W5N2</accession>
<dbReference type="OrthoDB" id="9146593at2"/>
<dbReference type="KEGG" id="samy:DB32_005197"/>
<evidence type="ECO:0000313" key="1">
    <source>
        <dbReference type="EMBL" id="AKF08048.1"/>
    </source>
</evidence>
<dbReference type="AlphaFoldDB" id="A0A0F6W5N2"/>